<accession>A0A8S1YFV6</accession>
<proteinExistence type="predicted"/>
<comment type="caution">
    <text evidence="1">The sequence shown here is derived from an EMBL/GenBank/DDBJ whole genome shotgun (WGS) entry which is preliminary data.</text>
</comment>
<organism evidence="1 2">
    <name type="scientific">Paramecium pentaurelia</name>
    <dbReference type="NCBI Taxonomy" id="43138"/>
    <lineage>
        <taxon>Eukaryota</taxon>
        <taxon>Sar</taxon>
        <taxon>Alveolata</taxon>
        <taxon>Ciliophora</taxon>
        <taxon>Intramacronucleata</taxon>
        <taxon>Oligohymenophorea</taxon>
        <taxon>Peniculida</taxon>
        <taxon>Parameciidae</taxon>
        <taxon>Paramecium</taxon>
    </lineage>
</organism>
<reference evidence="1" key="1">
    <citation type="submission" date="2021-01" db="EMBL/GenBank/DDBJ databases">
        <authorList>
            <consortium name="Genoscope - CEA"/>
            <person name="William W."/>
        </authorList>
    </citation>
    <scope>NUCLEOTIDE SEQUENCE</scope>
</reference>
<gene>
    <name evidence="1" type="ORF">PPENT_87.1.T1670022</name>
</gene>
<name>A0A8S1YFV6_9CILI</name>
<dbReference type="OrthoDB" id="300467at2759"/>
<protein>
    <submittedName>
        <fullName evidence="1">Uncharacterized protein</fullName>
    </submittedName>
</protein>
<evidence type="ECO:0000313" key="2">
    <source>
        <dbReference type="Proteomes" id="UP000689195"/>
    </source>
</evidence>
<dbReference type="Proteomes" id="UP000689195">
    <property type="component" value="Unassembled WGS sequence"/>
</dbReference>
<dbReference type="EMBL" id="CAJJDO010000167">
    <property type="protein sequence ID" value="CAD8212198.1"/>
    <property type="molecule type" value="Genomic_DNA"/>
</dbReference>
<evidence type="ECO:0000313" key="1">
    <source>
        <dbReference type="EMBL" id="CAD8212198.1"/>
    </source>
</evidence>
<dbReference type="AlphaFoldDB" id="A0A8S1YFV6"/>
<keyword evidence="2" id="KW-1185">Reference proteome</keyword>
<sequence length="529" mass="63101">MINSSQLYLKREQFFIQIRKQAREEIFSRKRHTNLNSDLDGELKCLPDELIVQIYKSFMVKDFQSLKSLLFKYNEQLLLIIVKQQQGDEVMMNQYINHFSINQDATQLFMQILRMSDVQLDSNIEEIRVKCLNLVIIILINLTYGNTPQIINNLLNHNFLDIIFNDVLGRMNSKQKLAQNYDEWQLIIESLSQLLINLLLDLKDERGVQIKIEIMKSSFLNIWHYVYREFPPQILWSSMLFLQQMIFFNPSIPDTEIVSLSLQRILQQCDYVITELSEQTQLYEAALILINYCSKHQLETTIILTKPVWVKILLINKYPLVMYSTFINLTSKQYDEDSPISNLNVEKQLLENGILNNMLSWLQNQPDEQLIIKIYKCLNNILIYQYQHLANVVISHFLPFLDLYFEGTTYYQEEIVNEYLILLKNLIIFQKLNDKNVIQILEEYNIFKQIKEILLQGCFQTWLIMNLFEAFDLLSIQFKLLILNKMVQYQIVETFHLFISRNDISQDFIETLQEYIENWQSEIYELNNQ</sequence>